<dbReference type="AlphaFoldDB" id="A0A9P7YNC3"/>
<reference evidence="2" key="1">
    <citation type="journal article" date="2021" name="IMA Fungus">
        <title>Genomic characterization of three marine fungi, including Emericellopsis atlantica sp. nov. with signatures of a generalist lifestyle and marine biomass degradation.</title>
        <authorList>
            <person name="Hagestad O.C."/>
            <person name="Hou L."/>
            <person name="Andersen J.H."/>
            <person name="Hansen E.H."/>
            <person name="Altermark B."/>
            <person name="Li C."/>
            <person name="Kuhnert E."/>
            <person name="Cox R.J."/>
            <person name="Crous P.W."/>
            <person name="Spatafora J.W."/>
            <person name="Lail K."/>
            <person name="Amirebrahimi M."/>
            <person name="Lipzen A."/>
            <person name="Pangilinan J."/>
            <person name="Andreopoulos W."/>
            <person name="Hayes R.D."/>
            <person name="Ng V."/>
            <person name="Grigoriev I.V."/>
            <person name="Jackson S.A."/>
            <person name="Sutton T.D.S."/>
            <person name="Dobson A.D.W."/>
            <person name="Rama T."/>
        </authorList>
    </citation>
    <scope>NUCLEOTIDE SEQUENCE</scope>
    <source>
        <strain evidence="2">TRa018bII</strain>
    </source>
</reference>
<evidence type="ECO:0000313" key="2">
    <source>
        <dbReference type="EMBL" id="KAG9236707.1"/>
    </source>
</evidence>
<feature type="region of interest" description="Disordered" evidence="1">
    <location>
        <begin position="1"/>
        <end position="56"/>
    </location>
</feature>
<keyword evidence="3" id="KW-1185">Reference proteome</keyword>
<feature type="compositionally biased region" description="Low complexity" evidence="1">
    <location>
        <begin position="30"/>
        <end position="47"/>
    </location>
</feature>
<dbReference type="EMBL" id="MU251401">
    <property type="protein sequence ID" value="KAG9236707.1"/>
    <property type="molecule type" value="Genomic_DNA"/>
</dbReference>
<accession>A0A9P7YNC3</accession>
<sequence length="157" mass="16932">MSKSPNSPTPKFENLDHNVLQDGIPPPSAPALAPASSIRNMSPTSRSSSRRRKAAPAYALTHLQALPEIRPIPWILGRELPPEKSTNSSRPQTKGAFMLLTRGEIKNPPCTHCTTGAGRFSACVALDPFYFGACATCQMATRGHLCSLRSDEDGSCR</sequence>
<dbReference type="Pfam" id="PF12511">
    <property type="entry name" value="DUF3716"/>
    <property type="match status" value="1"/>
</dbReference>
<evidence type="ECO:0000313" key="3">
    <source>
        <dbReference type="Proteomes" id="UP000824998"/>
    </source>
</evidence>
<gene>
    <name evidence="2" type="ORF">BJ875DRAFT_209315</name>
</gene>
<organism evidence="2 3">
    <name type="scientific">Amylocarpus encephaloides</name>
    <dbReference type="NCBI Taxonomy" id="45428"/>
    <lineage>
        <taxon>Eukaryota</taxon>
        <taxon>Fungi</taxon>
        <taxon>Dikarya</taxon>
        <taxon>Ascomycota</taxon>
        <taxon>Pezizomycotina</taxon>
        <taxon>Leotiomycetes</taxon>
        <taxon>Helotiales</taxon>
        <taxon>Helotiales incertae sedis</taxon>
        <taxon>Amylocarpus</taxon>
    </lineage>
</organism>
<dbReference type="Proteomes" id="UP000824998">
    <property type="component" value="Unassembled WGS sequence"/>
</dbReference>
<protein>
    <submittedName>
        <fullName evidence="2">Uncharacterized protein</fullName>
    </submittedName>
</protein>
<dbReference type="InterPro" id="IPR022190">
    <property type="entry name" value="DUF3716"/>
</dbReference>
<comment type="caution">
    <text evidence="2">The sequence shown here is derived from an EMBL/GenBank/DDBJ whole genome shotgun (WGS) entry which is preliminary data.</text>
</comment>
<evidence type="ECO:0000256" key="1">
    <source>
        <dbReference type="SAM" id="MobiDB-lite"/>
    </source>
</evidence>
<proteinExistence type="predicted"/>
<name>A0A9P7YNC3_9HELO</name>
<dbReference type="OrthoDB" id="3536438at2759"/>